<reference evidence="1 2" key="1">
    <citation type="journal article" date="2024" name="BMC Genomics">
        <title>Genome assembly of redclaw crayfish (Cherax quadricarinatus) provides insights into its immune adaptation and hypoxia tolerance.</title>
        <authorList>
            <person name="Liu Z."/>
            <person name="Zheng J."/>
            <person name="Li H."/>
            <person name="Fang K."/>
            <person name="Wang S."/>
            <person name="He J."/>
            <person name="Zhou D."/>
            <person name="Weng S."/>
            <person name="Chi M."/>
            <person name="Gu Z."/>
            <person name="He J."/>
            <person name="Li F."/>
            <person name="Wang M."/>
        </authorList>
    </citation>
    <scope>NUCLEOTIDE SEQUENCE [LARGE SCALE GENOMIC DNA]</scope>
    <source>
        <strain evidence="1">ZL_2023a</strain>
    </source>
</reference>
<accession>A0AAW0X983</accession>
<dbReference type="Proteomes" id="UP001445076">
    <property type="component" value="Unassembled WGS sequence"/>
</dbReference>
<keyword evidence="2" id="KW-1185">Reference proteome</keyword>
<dbReference type="AlphaFoldDB" id="A0AAW0X983"/>
<protein>
    <submittedName>
        <fullName evidence="1">Uncharacterized protein</fullName>
    </submittedName>
</protein>
<organism evidence="1 2">
    <name type="scientific">Cherax quadricarinatus</name>
    <name type="common">Australian red claw crayfish</name>
    <dbReference type="NCBI Taxonomy" id="27406"/>
    <lineage>
        <taxon>Eukaryota</taxon>
        <taxon>Metazoa</taxon>
        <taxon>Ecdysozoa</taxon>
        <taxon>Arthropoda</taxon>
        <taxon>Crustacea</taxon>
        <taxon>Multicrustacea</taxon>
        <taxon>Malacostraca</taxon>
        <taxon>Eumalacostraca</taxon>
        <taxon>Eucarida</taxon>
        <taxon>Decapoda</taxon>
        <taxon>Pleocyemata</taxon>
        <taxon>Astacidea</taxon>
        <taxon>Parastacoidea</taxon>
        <taxon>Parastacidae</taxon>
        <taxon>Cherax</taxon>
    </lineage>
</organism>
<sequence>KQFEADVATPNISMATYWSASNWRMATLGINGVSWPLGWEVEMHEREGDTTTTIKLEVHNVMYYNPGTVDYTAFTVPQDMYCPTLIPEAEHSFPDFSMDRLFTFSLEMQQTDVQDFTWADGWYDFEKQLYRIDHDVII</sequence>
<proteinExistence type="predicted"/>
<evidence type="ECO:0000313" key="2">
    <source>
        <dbReference type="Proteomes" id="UP001445076"/>
    </source>
</evidence>
<gene>
    <name evidence="1" type="ORF">OTU49_002777</name>
</gene>
<feature type="non-terminal residue" evidence="1">
    <location>
        <position position="138"/>
    </location>
</feature>
<name>A0AAW0X983_CHEQU</name>
<comment type="caution">
    <text evidence="1">The sequence shown here is derived from an EMBL/GenBank/DDBJ whole genome shotgun (WGS) entry which is preliminary data.</text>
</comment>
<evidence type="ECO:0000313" key="1">
    <source>
        <dbReference type="EMBL" id="KAK8740921.1"/>
    </source>
</evidence>
<dbReference type="EMBL" id="JARKIK010000032">
    <property type="protein sequence ID" value="KAK8740921.1"/>
    <property type="molecule type" value="Genomic_DNA"/>
</dbReference>
<feature type="non-terminal residue" evidence="1">
    <location>
        <position position="1"/>
    </location>
</feature>